<dbReference type="GO" id="GO:0004416">
    <property type="term" value="F:hydroxyacylglutathione hydrolase activity"/>
    <property type="evidence" value="ECO:0007669"/>
    <property type="project" value="UniProtKB-UniRule"/>
</dbReference>
<evidence type="ECO:0000256" key="2">
    <source>
        <dbReference type="ARBA" id="ARBA00004963"/>
    </source>
</evidence>
<comment type="catalytic activity">
    <reaction evidence="1 7">
        <text>an S-(2-hydroxyacyl)glutathione + H2O = a 2-hydroxy carboxylate + glutathione + H(+)</text>
        <dbReference type="Rhea" id="RHEA:21864"/>
        <dbReference type="ChEBI" id="CHEBI:15377"/>
        <dbReference type="ChEBI" id="CHEBI:15378"/>
        <dbReference type="ChEBI" id="CHEBI:57925"/>
        <dbReference type="ChEBI" id="CHEBI:58896"/>
        <dbReference type="ChEBI" id="CHEBI:71261"/>
        <dbReference type="EC" id="3.1.2.6"/>
    </reaction>
</comment>
<comment type="pathway">
    <text evidence="2 7">Secondary metabolite metabolism; methylglyoxal degradation; (R)-lactate from methylglyoxal: step 2/2.</text>
</comment>
<evidence type="ECO:0000256" key="6">
    <source>
        <dbReference type="ARBA" id="ARBA00022833"/>
    </source>
</evidence>
<evidence type="ECO:0000256" key="5">
    <source>
        <dbReference type="ARBA" id="ARBA00022801"/>
    </source>
</evidence>
<reference evidence="9 10" key="1">
    <citation type="submission" date="2016-02" db="EMBL/GenBank/DDBJ databases">
        <title>Complete Genome of H5569, the type strain of the newly described species Haematospirillium jordaniae.</title>
        <authorList>
            <person name="Nicholson A.C."/>
            <person name="Humrighouse B.W."/>
            <person name="Loparov V."/>
            <person name="McQuiston J.R."/>
        </authorList>
    </citation>
    <scope>NUCLEOTIDE SEQUENCE [LARGE SCALE GENOMIC DNA]</scope>
    <source>
        <strain evidence="9 10">H5569</strain>
    </source>
</reference>
<comment type="function">
    <text evidence="7">Thiolesterase that catalyzes the hydrolysis of S-D-lactoyl-glutathione to form glutathione and D-lactic acid.</text>
</comment>
<dbReference type="HAMAP" id="MF_01374">
    <property type="entry name" value="Glyoxalase_2"/>
    <property type="match status" value="1"/>
</dbReference>
<dbReference type="PANTHER" id="PTHR43705:SF1">
    <property type="entry name" value="HYDROXYACYLGLUTATHIONE HYDROLASE GLOB"/>
    <property type="match status" value="1"/>
</dbReference>
<dbReference type="Pfam" id="PF16123">
    <property type="entry name" value="HAGH_C"/>
    <property type="match status" value="1"/>
</dbReference>
<dbReference type="SUPFAM" id="SSF56281">
    <property type="entry name" value="Metallo-hydrolase/oxidoreductase"/>
    <property type="match status" value="1"/>
</dbReference>
<dbReference type="Pfam" id="PF00753">
    <property type="entry name" value="Lactamase_B"/>
    <property type="match status" value="1"/>
</dbReference>
<feature type="binding site" evidence="7">
    <location>
        <position position="68"/>
    </location>
    <ligand>
        <name>Zn(2+)</name>
        <dbReference type="ChEBI" id="CHEBI:29105"/>
        <label>2</label>
    </ligand>
</feature>
<feature type="binding site" evidence="7">
    <location>
        <position position="141"/>
    </location>
    <ligand>
        <name>Zn(2+)</name>
        <dbReference type="ChEBI" id="CHEBI:29105"/>
        <label>2</label>
    </ligand>
</feature>
<evidence type="ECO:0000313" key="9">
    <source>
        <dbReference type="EMBL" id="AMW34693.1"/>
    </source>
</evidence>
<keyword evidence="4 7" id="KW-0479">Metal-binding</keyword>
<keyword evidence="10" id="KW-1185">Reference proteome</keyword>
<keyword evidence="5 7" id="KW-0378">Hydrolase</keyword>
<evidence type="ECO:0000313" key="10">
    <source>
        <dbReference type="Proteomes" id="UP000076066"/>
    </source>
</evidence>
<dbReference type="InterPro" id="IPR035680">
    <property type="entry name" value="Clx_II_MBL"/>
</dbReference>
<dbReference type="GeneID" id="53316572"/>
<dbReference type="NCBIfam" id="TIGR03413">
    <property type="entry name" value="GSH_gloB"/>
    <property type="match status" value="1"/>
</dbReference>
<feature type="binding site" evidence="7">
    <location>
        <position position="66"/>
    </location>
    <ligand>
        <name>Zn(2+)</name>
        <dbReference type="ChEBI" id="CHEBI:29105"/>
        <label>1</label>
    </ligand>
</feature>
<organism evidence="9 10">
    <name type="scientific">Haematospirillum jordaniae</name>
    <dbReference type="NCBI Taxonomy" id="1549855"/>
    <lineage>
        <taxon>Bacteria</taxon>
        <taxon>Pseudomonadati</taxon>
        <taxon>Pseudomonadota</taxon>
        <taxon>Alphaproteobacteria</taxon>
        <taxon>Rhodospirillales</taxon>
        <taxon>Novispirillaceae</taxon>
        <taxon>Haematospirillum</taxon>
    </lineage>
</organism>
<keyword evidence="6 7" id="KW-0862">Zinc</keyword>
<sequence>MTLEGLQAEALEIVRIPVLQDNYVWLLHCRVTGMTAVVDPAEADPVLSVCTRHGWSLSLVLVTHHHHDHIGGIPALRQATGCKVVANPADSGRIPGIDLAVTDGDSVSVGQARAQVMAVPGHTSGHIAFYFAGARALFCGDTLFLLGCGRMFEGTPEQFWSSLVRLRALPDETRVYCAHEYTAMNRRFAVAVDPENTALKERESVLEACMTYGCPTVPGVLGQEKATNPFLRADVPALAQAVGLEAGADPVAVFAALRQRKDTF</sequence>
<dbReference type="CDD" id="cd07723">
    <property type="entry name" value="hydroxyacylglutathione_hydrolase_MBL-fold"/>
    <property type="match status" value="1"/>
</dbReference>
<evidence type="ECO:0000256" key="4">
    <source>
        <dbReference type="ARBA" id="ARBA00022723"/>
    </source>
</evidence>
<feature type="binding site" evidence="7">
    <location>
        <position position="69"/>
    </location>
    <ligand>
        <name>Zn(2+)</name>
        <dbReference type="ChEBI" id="CHEBI:29105"/>
        <label>2</label>
    </ligand>
</feature>
<dbReference type="InterPro" id="IPR001279">
    <property type="entry name" value="Metallo-B-lactamas"/>
</dbReference>
<protein>
    <recommendedName>
        <fullName evidence="7">Hydroxyacylglutathione hydrolase</fullName>
        <ecNumber evidence="7">3.1.2.6</ecNumber>
    </recommendedName>
    <alternativeName>
        <fullName evidence="7">Glyoxalase II</fullName>
        <shortName evidence="7">Glx II</shortName>
    </alternativeName>
</protein>
<name>A0A143DEI3_9PROT</name>
<dbReference type="GO" id="GO:0046872">
    <property type="term" value="F:metal ion binding"/>
    <property type="evidence" value="ECO:0007669"/>
    <property type="project" value="UniProtKB-KW"/>
</dbReference>
<evidence type="ECO:0000256" key="7">
    <source>
        <dbReference type="HAMAP-Rule" id="MF_01374"/>
    </source>
</evidence>
<dbReference type="AlphaFoldDB" id="A0A143DEI3"/>
<dbReference type="STRING" id="1549855.AY555_05320"/>
<dbReference type="Proteomes" id="UP000076066">
    <property type="component" value="Chromosome"/>
</dbReference>
<evidence type="ECO:0000256" key="3">
    <source>
        <dbReference type="ARBA" id="ARBA00006759"/>
    </source>
</evidence>
<feature type="binding site" evidence="7">
    <location>
        <position position="141"/>
    </location>
    <ligand>
        <name>Zn(2+)</name>
        <dbReference type="ChEBI" id="CHEBI:29105"/>
        <label>1</label>
    </ligand>
</feature>
<dbReference type="InterPro" id="IPR050110">
    <property type="entry name" value="Glyoxalase_II_hydrolase"/>
</dbReference>
<dbReference type="EC" id="3.1.2.6" evidence="7"/>
<dbReference type="GO" id="GO:0019243">
    <property type="term" value="P:methylglyoxal catabolic process to D-lactate via S-lactoyl-glutathione"/>
    <property type="evidence" value="ECO:0007669"/>
    <property type="project" value="UniProtKB-UniRule"/>
</dbReference>
<feature type="binding site" evidence="7">
    <location>
        <position position="64"/>
    </location>
    <ligand>
        <name>Zn(2+)</name>
        <dbReference type="ChEBI" id="CHEBI:29105"/>
        <label>1</label>
    </ligand>
</feature>
<feature type="binding site" evidence="7">
    <location>
        <position position="179"/>
    </location>
    <ligand>
        <name>Zn(2+)</name>
        <dbReference type="ChEBI" id="CHEBI:29105"/>
        <label>2</label>
    </ligand>
</feature>
<feature type="binding site" evidence="7">
    <location>
        <position position="122"/>
    </location>
    <ligand>
        <name>Zn(2+)</name>
        <dbReference type="ChEBI" id="CHEBI:29105"/>
        <label>1</label>
    </ligand>
</feature>
<dbReference type="UniPathway" id="UPA00619">
    <property type="reaction ID" value="UER00676"/>
</dbReference>
<dbReference type="InterPro" id="IPR036866">
    <property type="entry name" value="RibonucZ/Hydroxyglut_hydro"/>
</dbReference>
<dbReference type="PIRSF" id="PIRSF005457">
    <property type="entry name" value="Glx"/>
    <property type="match status" value="1"/>
</dbReference>
<dbReference type="EMBL" id="CP014525">
    <property type="protein sequence ID" value="AMW34693.1"/>
    <property type="molecule type" value="Genomic_DNA"/>
</dbReference>
<feature type="domain" description="Metallo-beta-lactamase" evidence="8">
    <location>
        <begin position="21"/>
        <end position="179"/>
    </location>
</feature>
<dbReference type="RefSeq" id="WP_066134372.1">
    <property type="nucleotide sequence ID" value="NZ_CP014525.1"/>
</dbReference>
<dbReference type="OrthoDB" id="9802248at2"/>
<comment type="subunit">
    <text evidence="7">Monomer.</text>
</comment>
<proteinExistence type="inferred from homology"/>
<dbReference type="Gene3D" id="3.60.15.10">
    <property type="entry name" value="Ribonuclease Z/Hydroxyacylglutathione hydrolase-like"/>
    <property type="match status" value="1"/>
</dbReference>
<dbReference type="PANTHER" id="PTHR43705">
    <property type="entry name" value="HYDROXYACYLGLUTATHIONE HYDROLASE"/>
    <property type="match status" value="1"/>
</dbReference>
<dbReference type="InterPro" id="IPR017782">
    <property type="entry name" value="Hydroxyacylglutathione_Hdrlase"/>
</dbReference>
<accession>A0A143DEI3</accession>
<dbReference type="SMART" id="SM00849">
    <property type="entry name" value="Lactamase_B"/>
    <property type="match status" value="1"/>
</dbReference>
<dbReference type="InterPro" id="IPR032282">
    <property type="entry name" value="HAGH_C"/>
</dbReference>
<comment type="similarity">
    <text evidence="3 7">Belongs to the metallo-beta-lactamase superfamily. Glyoxalase II family.</text>
</comment>
<gene>
    <name evidence="7" type="primary">gloB</name>
    <name evidence="9" type="ORF">AY555_05320</name>
</gene>
<comment type="cofactor">
    <cofactor evidence="7">
        <name>Zn(2+)</name>
        <dbReference type="ChEBI" id="CHEBI:29105"/>
    </cofactor>
    <text evidence="7">Binds 2 Zn(2+) ions per subunit.</text>
</comment>
<evidence type="ECO:0000256" key="1">
    <source>
        <dbReference type="ARBA" id="ARBA00001623"/>
    </source>
</evidence>
<dbReference type="KEGG" id="hjo:AY555_05320"/>
<evidence type="ECO:0000259" key="8">
    <source>
        <dbReference type="SMART" id="SM00849"/>
    </source>
</evidence>